<comment type="caution">
    <text evidence="2">The sequence shown here is derived from an EMBL/GenBank/DDBJ whole genome shotgun (WGS) entry which is preliminary data.</text>
</comment>
<accession>A0ABS9VRI6</accession>
<organism evidence="2 3">
    <name type="scientific">Sphingomonas telluris</name>
    <dbReference type="NCBI Taxonomy" id="2907998"/>
    <lineage>
        <taxon>Bacteria</taxon>
        <taxon>Pseudomonadati</taxon>
        <taxon>Pseudomonadota</taxon>
        <taxon>Alphaproteobacteria</taxon>
        <taxon>Sphingomonadales</taxon>
        <taxon>Sphingomonadaceae</taxon>
        <taxon>Sphingomonas</taxon>
    </lineage>
</organism>
<feature type="signal peptide" evidence="1">
    <location>
        <begin position="1"/>
        <end position="21"/>
    </location>
</feature>
<dbReference type="RefSeq" id="WP_241448108.1">
    <property type="nucleotide sequence ID" value="NZ_JAKZHW010000002.1"/>
</dbReference>
<dbReference type="PROSITE" id="PS51257">
    <property type="entry name" value="PROKAR_LIPOPROTEIN"/>
    <property type="match status" value="1"/>
</dbReference>
<feature type="chain" id="PRO_5046978409" evidence="1">
    <location>
        <begin position="22"/>
        <end position="170"/>
    </location>
</feature>
<keyword evidence="3" id="KW-1185">Reference proteome</keyword>
<evidence type="ECO:0000313" key="3">
    <source>
        <dbReference type="Proteomes" id="UP001203058"/>
    </source>
</evidence>
<dbReference type="Proteomes" id="UP001203058">
    <property type="component" value="Unassembled WGS sequence"/>
</dbReference>
<dbReference type="InterPro" id="IPR022061">
    <property type="entry name" value="DUF3617"/>
</dbReference>
<reference evidence="2 3" key="1">
    <citation type="submission" date="2022-03" db="EMBL/GenBank/DDBJ databases">
        <authorList>
            <person name="Jo J.-H."/>
            <person name="Im W.-T."/>
        </authorList>
    </citation>
    <scope>NUCLEOTIDE SEQUENCE [LARGE SCALE GENOMIC DNA]</scope>
    <source>
        <strain evidence="2 3">SM33</strain>
    </source>
</reference>
<evidence type="ECO:0000256" key="1">
    <source>
        <dbReference type="SAM" id="SignalP"/>
    </source>
</evidence>
<dbReference type="EMBL" id="JAKZHW010000002">
    <property type="protein sequence ID" value="MCH8617244.1"/>
    <property type="molecule type" value="Genomic_DNA"/>
</dbReference>
<keyword evidence="1" id="KW-0732">Signal</keyword>
<dbReference type="Pfam" id="PF12276">
    <property type="entry name" value="DUF3617"/>
    <property type="match status" value="1"/>
</dbReference>
<gene>
    <name evidence="2" type="ORF">LZ016_14195</name>
</gene>
<name>A0ABS9VRI6_9SPHN</name>
<sequence length="170" mass="17519">MRKTIIAATAAVLVASCGSEAPAPKQEEEAASLAPGQYQADWKVSAIRSVDKTTPATNLKVDATGTTTACVTADGTVDPALFAEDGDSCTAANPYMGNGRMSLDLTCKRKGNSGEVRQSVSGTFTKDSLDTEVSTSTYLSGTGDYAMTRTVAAKRIGECPPAAATPEKKA</sequence>
<protein>
    <submittedName>
        <fullName evidence="2">DUF3617 domain-containing protein</fullName>
    </submittedName>
</protein>
<proteinExistence type="predicted"/>
<evidence type="ECO:0000313" key="2">
    <source>
        <dbReference type="EMBL" id="MCH8617244.1"/>
    </source>
</evidence>